<evidence type="ECO:0000256" key="1">
    <source>
        <dbReference type="ARBA" id="ARBA00023125"/>
    </source>
</evidence>
<dbReference type="CDD" id="cd00093">
    <property type="entry name" value="HTH_XRE"/>
    <property type="match status" value="1"/>
</dbReference>
<dbReference type="GO" id="GO:0003700">
    <property type="term" value="F:DNA-binding transcription factor activity"/>
    <property type="evidence" value="ECO:0007669"/>
    <property type="project" value="TreeGrafter"/>
</dbReference>
<feature type="domain" description="HTH cro/C1-type" evidence="2">
    <location>
        <begin position="7"/>
        <end position="62"/>
    </location>
</feature>
<keyword evidence="1" id="KW-0238">DNA-binding</keyword>
<gene>
    <name evidence="3" type="ORF">LCGC14_1070400</name>
</gene>
<sequence length="64" mass="7373">MFDSIKFRRSRIAHGFTQEELAKLSGITKVTISELENRRRDNVTLDTLSKLAKPLEMKPAELLK</sequence>
<dbReference type="Pfam" id="PF01381">
    <property type="entry name" value="HTH_3"/>
    <property type="match status" value="1"/>
</dbReference>
<dbReference type="EMBL" id="LAZR01004605">
    <property type="protein sequence ID" value="KKN07108.1"/>
    <property type="molecule type" value="Genomic_DNA"/>
</dbReference>
<dbReference type="PANTHER" id="PTHR46797">
    <property type="entry name" value="HTH-TYPE TRANSCRIPTIONAL REGULATOR"/>
    <property type="match status" value="1"/>
</dbReference>
<dbReference type="PROSITE" id="PS50943">
    <property type="entry name" value="HTH_CROC1"/>
    <property type="match status" value="1"/>
</dbReference>
<evidence type="ECO:0000259" key="2">
    <source>
        <dbReference type="PROSITE" id="PS50943"/>
    </source>
</evidence>
<name>A0A0F9QP77_9ZZZZ</name>
<dbReference type="AlphaFoldDB" id="A0A0F9QP77"/>
<comment type="caution">
    <text evidence="3">The sequence shown here is derived from an EMBL/GenBank/DDBJ whole genome shotgun (WGS) entry which is preliminary data.</text>
</comment>
<reference evidence="3" key="1">
    <citation type="journal article" date="2015" name="Nature">
        <title>Complex archaea that bridge the gap between prokaryotes and eukaryotes.</title>
        <authorList>
            <person name="Spang A."/>
            <person name="Saw J.H."/>
            <person name="Jorgensen S.L."/>
            <person name="Zaremba-Niedzwiedzka K."/>
            <person name="Martijn J."/>
            <person name="Lind A.E."/>
            <person name="van Eijk R."/>
            <person name="Schleper C."/>
            <person name="Guy L."/>
            <person name="Ettema T.J."/>
        </authorList>
    </citation>
    <scope>NUCLEOTIDE SEQUENCE</scope>
</reference>
<dbReference type="InterPro" id="IPR050807">
    <property type="entry name" value="TransReg_Diox_bact_type"/>
</dbReference>
<proteinExistence type="predicted"/>
<dbReference type="GO" id="GO:0003677">
    <property type="term" value="F:DNA binding"/>
    <property type="evidence" value="ECO:0007669"/>
    <property type="project" value="UniProtKB-KW"/>
</dbReference>
<evidence type="ECO:0000313" key="3">
    <source>
        <dbReference type="EMBL" id="KKN07108.1"/>
    </source>
</evidence>
<dbReference type="InterPro" id="IPR010982">
    <property type="entry name" value="Lambda_DNA-bd_dom_sf"/>
</dbReference>
<dbReference type="Gene3D" id="1.10.260.40">
    <property type="entry name" value="lambda repressor-like DNA-binding domains"/>
    <property type="match status" value="1"/>
</dbReference>
<protein>
    <recommendedName>
        <fullName evidence="2">HTH cro/C1-type domain-containing protein</fullName>
    </recommendedName>
</protein>
<dbReference type="InterPro" id="IPR001387">
    <property type="entry name" value="Cro/C1-type_HTH"/>
</dbReference>
<organism evidence="3">
    <name type="scientific">marine sediment metagenome</name>
    <dbReference type="NCBI Taxonomy" id="412755"/>
    <lineage>
        <taxon>unclassified sequences</taxon>
        <taxon>metagenomes</taxon>
        <taxon>ecological metagenomes</taxon>
    </lineage>
</organism>
<dbReference type="SMART" id="SM00530">
    <property type="entry name" value="HTH_XRE"/>
    <property type="match status" value="1"/>
</dbReference>
<dbReference type="PANTHER" id="PTHR46797:SF1">
    <property type="entry name" value="METHYLPHOSPHONATE SYNTHASE"/>
    <property type="match status" value="1"/>
</dbReference>
<dbReference type="SUPFAM" id="SSF47413">
    <property type="entry name" value="lambda repressor-like DNA-binding domains"/>
    <property type="match status" value="1"/>
</dbReference>
<accession>A0A0F9QP77</accession>
<dbReference type="GO" id="GO:0005829">
    <property type="term" value="C:cytosol"/>
    <property type="evidence" value="ECO:0007669"/>
    <property type="project" value="TreeGrafter"/>
</dbReference>